<comment type="similarity">
    <text evidence="2">Belongs to the CcmF/CycK/Ccl1/NrfE/CcsA family.</text>
</comment>
<dbReference type="Proteomes" id="UP001372338">
    <property type="component" value="Unassembled WGS sequence"/>
</dbReference>
<dbReference type="InterPro" id="IPR003567">
    <property type="entry name" value="Cyt_c_biogenesis"/>
</dbReference>
<keyword evidence="4" id="KW-0496">Mitochondrion</keyword>
<dbReference type="GO" id="GO:0016020">
    <property type="term" value="C:membrane"/>
    <property type="evidence" value="ECO:0007669"/>
    <property type="project" value="InterPro"/>
</dbReference>
<protein>
    <submittedName>
        <fullName evidence="6">Uncharacterized protein</fullName>
    </submittedName>
</protein>
<reference evidence="6 7" key="1">
    <citation type="submission" date="2024-01" db="EMBL/GenBank/DDBJ databases">
        <title>The genomes of 5 underutilized Papilionoideae crops provide insights into root nodulation and disease resistanc.</title>
        <authorList>
            <person name="Yuan L."/>
        </authorList>
    </citation>
    <scope>NUCLEOTIDE SEQUENCE [LARGE SCALE GENOMIC DNA]</scope>
    <source>
        <strain evidence="6">ZHUSHIDOU_FW_LH</strain>
        <tissue evidence="6">Leaf</tissue>
    </source>
</reference>
<dbReference type="GO" id="GO:0005739">
    <property type="term" value="C:mitochondrion"/>
    <property type="evidence" value="ECO:0007669"/>
    <property type="project" value="UniProtKB-SubCell"/>
</dbReference>
<dbReference type="PANTHER" id="PTHR43653:SF1">
    <property type="entry name" value="CYTOCHROME C-TYPE BIOGENESIS PROTEIN CCMF"/>
    <property type="match status" value="1"/>
</dbReference>
<feature type="signal peptide" evidence="5">
    <location>
        <begin position="1"/>
        <end position="30"/>
    </location>
</feature>
<comment type="caution">
    <text evidence="6">The sequence shown here is derived from an EMBL/GenBank/DDBJ whole genome shotgun (WGS) entry which is preliminary data.</text>
</comment>
<organism evidence="6 7">
    <name type="scientific">Crotalaria pallida</name>
    <name type="common">Smooth rattlebox</name>
    <name type="synonym">Crotalaria striata</name>
    <dbReference type="NCBI Taxonomy" id="3830"/>
    <lineage>
        <taxon>Eukaryota</taxon>
        <taxon>Viridiplantae</taxon>
        <taxon>Streptophyta</taxon>
        <taxon>Embryophyta</taxon>
        <taxon>Tracheophyta</taxon>
        <taxon>Spermatophyta</taxon>
        <taxon>Magnoliopsida</taxon>
        <taxon>eudicotyledons</taxon>
        <taxon>Gunneridae</taxon>
        <taxon>Pentapetalae</taxon>
        <taxon>rosids</taxon>
        <taxon>fabids</taxon>
        <taxon>Fabales</taxon>
        <taxon>Fabaceae</taxon>
        <taxon>Papilionoideae</taxon>
        <taxon>50 kb inversion clade</taxon>
        <taxon>genistoids sensu lato</taxon>
        <taxon>core genistoids</taxon>
        <taxon>Crotalarieae</taxon>
        <taxon>Crotalaria</taxon>
    </lineage>
</organism>
<sequence>MFLYHYLNTLNRYRMLMWISLLLLKPLVESNPVPRDPISAIHPPCIYVRDFTSAMGFGLCISKMMNGIVALHSPPMPKDAVEEKGTLLRSAGCIPTTHIYGPHLIASPTSRLVIKNTEHIPLFFSPQIFLSLCQSIFIPSH</sequence>
<evidence type="ECO:0000313" key="6">
    <source>
        <dbReference type="EMBL" id="KAK7258913.1"/>
    </source>
</evidence>
<evidence type="ECO:0000256" key="4">
    <source>
        <dbReference type="ARBA" id="ARBA00023128"/>
    </source>
</evidence>
<dbReference type="AlphaFoldDB" id="A0AAN9EKL1"/>
<proteinExistence type="inferred from homology"/>
<comment type="subcellular location">
    <subcellularLocation>
        <location evidence="1">Mitochondrion</location>
    </subcellularLocation>
</comment>
<dbReference type="InterPro" id="IPR003569">
    <property type="entry name" value="Cyt_c_biogenesis_plant"/>
</dbReference>
<dbReference type="GO" id="GO:0015232">
    <property type="term" value="F:heme transmembrane transporter activity"/>
    <property type="evidence" value="ECO:0007669"/>
    <property type="project" value="InterPro"/>
</dbReference>
<dbReference type="PANTHER" id="PTHR43653">
    <property type="entry name" value="CYTOCHROME C ASSEMBLY PROTEIN-RELATED"/>
    <property type="match status" value="1"/>
</dbReference>
<keyword evidence="7" id="KW-1185">Reference proteome</keyword>
<keyword evidence="3" id="KW-0201">Cytochrome c-type biogenesis</keyword>
<evidence type="ECO:0000256" key="5">
    <source>
        <dbReference type="SAM" id="SignalP"/>
    </source>
</evidence>
<evidence type="ECO:0000256" key="2">
    <source>
        <dbReference type="ARBA" id="ARBA00009186"/>
    </source>
</evidence>
<accession>A0AAN9EKL1</accession>
<keyword evidence="5" id="KW-0732">Signal</keyword>
<dbReference type="PRINTS" id="PR01412">
    <property type="entry name" value="CCBSBIOGNSIS"/>
</dbReference>
<feature type="chain" id="PRO_5042930249" evidence="5">
    <location>
        <begin position="31"/>
        <end position="141"/>
    </location>
</feature>
<dbReference type="GO" id="GO:0017004">
    <property type="term" value="P:cytochrome complex assembly"/>
    <property type="evidence" value="ECO:0007669"/>
    <property type="project" value="UniProtKB-KW"/>
</dbReference>
<evidence type="ECO:0000256" key="1">
    <source>
        <dbReference type="ARBA" id="ARBA00004173"/>
    </source>
</evidence>
<evidence type="ECO:0000256" key="3">
    <source>
        <dbReference type="ARBA" id="ARBA00022748"/>
    </source>
</evidence>
<dbReference type="EMBL" id="JAYWIO010000005">
    <property type="protein sequence ID" value="KAK7258913.1"/>
    <property type="molecule type" value="Genomic_DNA"/>
</dbReference>
<evidence type="ECO:0000313" key="7">
    <source>
        <dbReference type="Proteomes" id="UP001372338"/>
    </source>
</evidence>
<name>A0AAN9EKL1_CROPI</name>
<gene>
    <name evidence="6" type="ORF">RIF29_24502</name>
</gene>